<dbReference type="AlphaFoldDB" id="A0A9P7V2P5"/>
<accession>A0A9P7V2P5</accession>
<reference evidence="1" key="1">
    <citation type="journal article" date="2021" name="Genome Biol. Evol.">
        <title>The assembled and annotated genome of the fairy-ring fungus Marasmius oreades.</title>
        <authorList>
            <person name="Hiltunen M."/>
            <person name="Ament-Velasquez S.L."/>
            <person name="Johannesson H."/>
        </authorList>
    </citation>
    <scope>NUCLEOTIDE SEQUENCE</scope>
    <source>
        <strain evidence="1">03SP1</strain>
    </source>
</reference>
<dbReference type="GeneID" id="66070173"/>
<organism evidence="1 2">
    <name type="scientific">Marasmius oreades</name>
    <name type="common">fairy-ring Marasmius</name>
    <dbReference type="NCBI Taxonomy" id="181124"/>
    <lineage>
        <taxon>Eukaryota</taxon>
        <taxon>Fungi</taxon>
        <taxon>Dikarya</taxon>
        <taxon>Basidiomycota</taxon>
        <taxon>Agaricomycotina</taxon>
        <taxon>Agaricomycetes</taxon>
        <taxon>Agaricomycetidae</taxon>
        <taxon>Agaricales</taxon>
        <taxon>Marasmiineae</taxon>
        <taxon>Marasmiaceae</taxon>
        <taxon>Marasmius</taxon>
    </lineage>
</organism>
<evidence type="ECO:0000313" key="2">
    <source>
        <dbReference type="Proteomes" id="UP001049176"/>
    </source>
</evidence>
<evidence type="ECO:0000313" key="1">
    <source>
        <dbReference type="EMBL" id="KAG7099231.1"/>
    </source>
</evidence>
<dbReference type="RefSeq" id="XP_043015701.1">
    <property type="nucleotide sequence ID" value="XM_043146996.1"/>
</dbReference>
<comment type="caution">
    <text evidence="1">The sequence shown here is derived from an EMBL/GenBank/DDBJ whole genome shotgun (WGS) entry which is preliminary data.</text>
</comment>
<name>A0A9P7V2P5_9AGAR</name>
<protein>
    <submittedName>
        <fullName evidence="1">Uncharacterized protein</fullName>
    </submittedName>
</protein>
<sequence length="242" mass="26571">MQFLYLALFRGRCLASLFAIALIATTTSIAMPFPASSLVPTLYKRSTSNNVLNPLVRSLQWNANHSADPARVIHTPPLKRVLIGGNDSNMELLSLGSQHLNSLNECTTKYQDTEIFRDRCTSSAASIEAILQVLANTLRPMAARYGLKNYNKDDPIETFLKRTIDLVKDLLAYIAKLVKRSPLMGVALYPVVYQVKCIIIEILDILENCTDDLINELRALLAACSCGSELAGLCPGLIGSIV</sequence>
<dbReference type="Proteomes" id="UP001049176">
    <property type="component" value="Chromosome 1"/>
</dbReference>
<proteinExistence type="predicted"/>
<dbReference type="KEGG" id="more:E1B28_001097"/>
<gene>
    <name evidence="1" type="ORF">E1B28_001097</name>
</gene>
<dbReference type="EMBL" id="CM032181">
    <property type="protein sequence ID" value="KAG7099231.1"/>
    <property type="molecule type" value="Genomic_DNA"/>
</dbReference>
<dbReference type="OrthoDB" id="2497682at2759"/>
<keyword evidence="2" id="KW-1185">Reference proteome</keyword>